<dbReference type="AlphaFoldDB" id="A0A1V5MAL1"/>
<protein>
    <submittedName>
        <fullName evidence="1">Uncharacterized protein</fullName>
    </submittedName>
</protein>
<reference evidence="1 2" key="1">
    <citation type="submission" date="2017-02" db="EMBL/GenBank/DDBJ databases">
        <title>Delving into the versatile metabolic prowess of the omnipresent phylum Bacteroidetes.</title>
        <authorList>
            <person name="Nobu M.K."/>
            <person name="Mei R."/>
            <person name="Narihiro T."/>
            <person name="Kuroda K."/>
            <person name="Liu W.-T."/>
        </authorList>
    </citation>
    <scope>NUCLEOTIDE SEQUENCE [LARGE SCALE GENOMIC DNA]</scope>
    <source>
        <strain evidence="1">ADurb.Bin417</strain>
    </source>
</reference>
<name>A0A1V5MAL1_UNCT6</name>
<dbReference type="EMBL" id="MWAK01000279">
    <property type="protein sequence ID" value="OPZ90247.1"/>
    <property type="molecule type" value="Genomic_DNA"/>
</dbReference>
<gene>
    <name evidence="1" type="ORF">BWY73_01356</name>
</gene>
<sequence length="114" mass="13236">MKLARSRAAAAPANLLIRNSRDWSRLWQTQNTVQNLSLPLPPVDFKKQMVVAVPTRQESRAYQVLRAEEKEDRVIIYYRDVTTEKCDKDEAPPEPPYQVQVVNVRSRVEFQKAP</sequence>
<comment type="caution">
    <text evidence="1">The sequence shown here is derived from an EMBL/GenBank/DDBJ whole genome shotgun (WGS) entry which is preliminary data.</text>
</comment>
<organism evidence="1 2">
    <name type="scientific">candidate division TA06 bacterium ADurb.Bin417</name>
    <dbReference type="NCBI Taxonomy" id="1852828"/>
    <lineage>
        <taxon>Bacteria</taxon>
        <taxon>Bacteria division TA06</taxon>
    </lineage>
</organism>
<evidence type="ECO:0000313" key="1">
    <source>
        <dbReference type="EMBL" id="OPZ90247.1"/>
    </source>
</evidence>
<evidence type="ECO:0000313" key="2">
    <source>
        <dbReference type="Proteomes" id="UP000485484"/>
    </source>
</evidence>
<accession>A0A1V5MAL1</accession>
<dbReference type="Proteomes" id="UP000485484">
    <property type="component" value="Unassembled WGS sequence"/>
</dbReference>
<proteinExistence type="predicted"/>